<dbReference type="STRING" id="1437059.A6A05_06150"/>
<evidence type="ECO:0000313" key="2">
    <source>
        <dbReference type="Proteomes" id="UP000078543"/>
    </source>
</evidence>
<dbReference type="PANTHER" id="PTHR32479">
    <property type="entry name" value="GLYCOLATE OXIDASE IRON-SULFUR SUBUNIT"/>
    <property type="match status" value="1"/>
</dbReference>
<dbReference type="Proteomes" id="UP000078543">
    <property type="component" value="Unassembled WGS sequence"/>
</dbReference>
<proteinExistence type="predicted"/>
<accession>A0A178MZC5</accession>
<dbReference type="AlphaFoldDB" id="A0A178MZC5"/>
<keyword evidence="2" id="KW-1185">Reference proteome</keyword>
<comment type="caution">
    <text evidence="1">The sequence shown here is derived from an EMBL/GenBank/DDBJ whole genome shotgun (WGS) entry which is preliminary data.</text>
</comment>
<protein>
    <submittedName>
        <fullName evidence="1">Uncharacterized protein</fullName>
    </submittedName>
</protein>
<organism evidence="1 2">
    <name type="scientific">Magnetospirillum moscoviense</name>
    <dbReference type="NCBI Taxonomy" id="1437059"/>
    <lineage>
        <taxon>Bacteria</taxon>
        <taxon>Pseudomonadati</taxon>
        <taxon>Pseudomonadota</taxon>
        <taxon>Alphaproteobacteria</taxon>
        <taxon>Rhodospirillales</taxon>
        <taxon>Rhodospirillaceae</taxon>
        <taxon>Magnetospirillum</taxon>
    </lineage>
</organism>
<dbReference type="EMBL" id="LWQU01000032">
    <property type="protein sequence ID" value="OAN64463.1"/>
    <property type="molecule type" value="Genomic_DNA"/>
</dbReference>
<dbReference type="PANTHER" id="PTHR32479:SF19">
    <property type="entry name" value="ANAEROBIC GLYCEROL-3-PHOSPHATE DEHYDROGENASE SUBUNIT C"/>
    <property type="match status" value="1"/>
</dbReference>
<gene>
    <name evidence="1" type="ORF">A6A05_06150</name>
</gene>
<sequence>MSWLPPHAFNLDVPHLMVRYRATRLQAGQVSMVARQLTETDRNGRLGTLVAPIANWATRRGNGLTRPLMERLANIHRDAELPSCALMMKFEWPLIEPDDADVARLARSVYDVSEYVVMLAREHGLASGLMPVAGGVALHVACHARAQNIGAKGAEMLRLIPDTAVTAIERCSGHSGAWGVAVEHFPLAMKVGRPAMRQLKDSGCATTCSECPLAGAHLVQGMADMGGGSTEARHPIEIIARAYGLEKVP</sequence>
<name>A0A178MZC5_9PROT</name>
<reference evidence="1 2" key="1">
    <citation type="submission" date="2016-04" db="EMBL/GenBank/DDBJ databases">
        <title>Draft genome sequence of freshwater magnetotactic bacteria Magnetospirillum marisnigri SP-1 and Magnetospirillum moscoviense BB-1.</title>
        <authorList>
            <person name="Koziaeva V."/>
            <person name="Dziuba M.V."/>
            <person name="Ivanov T.M."/>
            <person name="Kuznetsov B."/>
            <person name="Grouzdev D.S."/>
        </authorList>
    </citation>
    <scope>NUCLEOTIDE SEQUENCE [LARGE SCALE GENOMIC DNA]</scope>
    <source>
        <strain evidence="1 2">BB-1</strain>
    </source>
</reference>
<evidence type="ECO:0000313" key="1">
    <source>
        <dbReference type="EMBL" id="OAN64463.1"/>
    </source>
</evidence>